<dbReference type="GO" id="GO:0016740">
    <property type="term" value="F:transferase activity"/>
    <property type="evidence" value="ECO:0007669"/>
    <property type="project" value="UniProtKB-KW"/>
</dbReference>
<dbReference type="InterPro" id="IPR002575">
    <property type="entry name" value="Aminoglycoside_PTrfase"/>
</dbReference>
<dbReference type="Proteomes" id="UP000076447">
    <property type="component" value="Unassembled WGS sequence"/>
</dbReference>
<dbReference type="SUPFAM" id="SSF56112">
    <property type="entry name" value="Protein kinase-like (PK-like)"/>
    <property type="match status" value="1"/>
</dbReference>
<evidence type="ECO:0000259" key="1">
    <source>
        <dbReference type="Pfam" id="PF01636"/>
    </source>
</evidence>
<name>A0A163RUJ3_9CELL</name>
<evidence type="ECO:0000313" key="2">
    <source>
        <dbReference type="EMBL" id="KZM35712.1"/>
    </source>
</evidence>
<keyword evidence="2" id="KW-0808">Transferase</keyword>
<dbReference type="InterPro" id="IPR011009">
    <property type="entry name" value="Kinase-like_dom_sf"/>
</dbReference>
<dbReference type="OrthoDB" id="21342at2"/>
<accession>A0A163RUJ3</accession>
<dbReference type="STRING" id="43678.OJAG_15410"/>
<feature type="domain" description="Aminoglycoside phosphotransferase" evidence="1">
    <location>
        <begin position="40"/>
        <end position="246"/>
    </location>
</feature>
<protein>
    <submittedName>
        <fullName evidence="2">Phosphotransferase enzyme family protein</fullName>
    </submittedName>
</protein>
<organism evidence="2 3">
    <name type="scientific">Oerskovia enterophila</name>
    <dbReference type="NCBI Taxonomy" id="43678"/>
    <lineage>
        <taxon>Bacteria</taxon>
        <taxon>Bacillati</taxon>
        <taxon>Actinomycetota</taxon>
        <taxon>Actinomycetes</taxon>
        <taxon>Micrococcales</taxon>
        <taxon>Cellulomonadaceae</taxon>
        <taxon>Oerskovia</taxon>
    </lineage>
</organism>
<dbReference type="EMBL" id="LRIE01000066">
    <property type="protein sequence ID" value="KZM35712.1"/>
    <property type="molecule type" value="Genomic_DNA"/>
</dbReference>
<dbReference type="PATRIC" id="fig|43678.3.peg.1615"/>
<evidence type="ECO:0000313" key="3">
    <source>
        <dbReference type="Proteomes" id="UP000076447"/>
    </source>
</evidence>
<dbReference type="AlphaFoldDB" id="A0A163RUJ3"/>
<dbReference type="Gene3D" id="3.90.1200.10">
    <property type="match status" value="1"/>
</dbReference>
<dbReference type="RefSeq" id="WP_068707989.1">
    <property type="nucleotide sequence ID" value="NZ_LRIE01000066.1"/>
</dbReference>
<dbReference type="Pfam" id="PF01636">
    <property type="entry name" value="APH"/>
    <property type="match status" value="1"/>
</dbReference>
<proteinExistence type="predicted"/>
<gene>
    <name evidence="2" type="ORF">OJAG_15410</name>
</gene>
<sequence length="288" mass="30988">MPSALPPPSVLLDAAATWSTSVGHGGAVELVEEWLWPHGQSRVAHVRTGAGDVVVKWERSARNVERAVEALRRYVPVLGDDAGQLLAADVDAHVLVMTHVPGTLAVGAVALDPDVHRQAGALLARLHASAPAVPDEGYGERLLAELDEKISAHAGLVDAADLVRLRAVAAPVAHVRSVRLVPTHRDYGPRNWLVDAQGRVRVIDFAHCEPSPWAVDLQKLTMREWRGRPDLEAAFLEGYGRVPDDEDRLVLRAYVALSTLAIIAWSIAHDDPAFEAEARSVLAGLVAG</sequence>
<reference evidence="2 3" key="1">
    <citation type="submission" date="2016-01" db="EMBL/GenBank/DDBJ databases">
        <title>Genome sequence of Oerskovia enterophila VJag, an agar and cellulose degrading bacterium.</title>
        <authorList>
            <person name="Poehlein A."/>
            <person name="Jag V."/>
            <person name="Bengelsdorf F."/>
            <person name="Duerre P."/>
            <person name="Daniel R."/>
        </authorList>
    </citation>
    <scope>NUCLEOTIDE SEQUENCE [LARGE SCALE GENOMIC DNA]</scope>
    <source>
        <strain evidence="2 3">VJag</strain>
    </source>
</reference>
<comment type="caution">
    <text evidence="2">The sequence shown here is derived from an EMBL/GenBank/DDBJ whole genome shotgun (WGS) entry which is preliminary data.</text>
</comment>